<dbReference type="AlphaFoldDB" id="A0A918L3E5"/>
<evidence type="ECO:0000313" key="3">
    <source>
        <dbReference type="EMBL" id="GGR87211.1"/>
    </source>
</evidence>
<feature type="compositionally biased region" description="Basic and acidic residues" evidence="1">
    <location>
        <begin position="14"/>
        <end position="24"/>
    </location>
</feature>
<keyword evidence="4" id="KW-1185">Reference proteome</keyword>
<feature type="transmembrane region" description="Helical" evidence="2">
    <location>
        <begin position="50"/>
        <end position="73"/>
    </location>
</feature>
<gene>
    <name evidence="3" type="ORF">GCM10010269_27910</name>
</gene>
<dbReference type="InterPro" id="IPR025101">
    <property type="entry name" value="DUF4012"/>
</dbReference>
<accession>A0A918L3E5</accession>
<protein>
    <recommendedName>
        <fullName evidence="5">DUF4012 domain-containing protein</fullName>
    </recommendedName>
</protein>
<comment type="caution">
    <text evidence="3">The sequence shown here is derived from an EMBL/GenBank/DDBJ whole genome shotgun (WGS) entry which is preliminary data.</text>
</comment>
<organism evidence="3 4">
    <name type="scientific">Streptomyces humidus</name>
    <dbReference type="NCBI Taxonomy" id="52259"/>
    <lineage>
        <taxon>Bacteria</taxon>
        <taxon>Bacillati</taxon>
        <taxon>Actinomycetota</taxon>
        <taxon>Actinomycetes</taxon>
        <taxon>Kitasatosporales</taxon>
        <taxon>Streptomycetaceae</taxon>
        <taxon>Streptomyces</taxon>
    </lineage>
</organism>
<evidence type="ECO:0008006" key="5">
    <source>
        <dbReference type="Google" id="ProtNLM"/>
    </source>
</evidence>
<evidence type="ECO:0000313" key="4">
    <source>
        <dbReference type="Proteomes" id="UP000606194"/>
    </source>
</evidence>
<proteinExistence type="predicted"/>
<evidence type="ECO:0000256" key="1">
    <source>
        <dbReference type="SAM" id="MobiDB-lite"/>
    </source>
</evidence>
<dbReference type="Proteomes" id="UP000606194">
    <property type="component" value="Unassembled WGS sequence"/>
</dbReference>
<keyword evidence="2" id="KW-0812">Transmembrane</keyword>
<name>A0A918L3E5_9ACTN</name>
<reference evidence="3" key="2">
    <citation type="submission" date="2020-09" db="EMBL/GenBank/DDBJ databases">
        <authorList>
            <person name="Sun Q."/>
            <person name="Ohkuma M."/>
        </authorList>
    </citation>
    <scope>NUCLEOTIDE SEQUENCE</scope>
    <source>
        <strain evidence="3">JCM 4386</strain>
    </source>
</reference>
<dbReference type="Pfam" id="PF13196">
    <property type="entry name" value="DUF4012"/>
    <property type="match status" value="1"/>
</dbReference>
<dbReference type="EMBL" id="BMTL01000010">
    <property type="protein sequence ID" value="GGR87211.1"/>
    <property type="molecule type" value="Genomic_DNA"/>
</dbReference>
<evidence type="ECO:0000256" key="2">
    <source>
        <dbReference type="SAM" id="Phobius"/>
    </source>
</evidence>
<keyword evidence="2" id="KW-0472">Membrane</keyword>
<keyword evidence="2" id="KW-1133">Transmembrane helix</keyword>
<feature type="region of interest" description="Disordered" evidence="1">
    <location>
        <begin position="1"/>
        <end position="28"/>
    </location>
</feature>
<sequence length="624" mass="66404">MTAGKDPASGLEGPAEREPAERPHGWAFQRGGPRARVLMAVMARRGSRRAFFWAAAVVVLLSAASAGCLLWEIRAVQGNLAAAEAATYRISTEMVRHRQSANETLSSLRKHTAAARKAASTPVWGVAEKLPLMSPPLRTARGLSVAADEMATGVLPEALRLQQMLASGQIVHNDRVDLHRLSAATELLGKVHRQLAGIQTGLSGLPGSTAVGRVDRERQRLSDRLAGLSESVSKAEKTTRLLAPVLGASGPRSYFVAFQNNAEARGTGGLVGTFGILTADHGRITLHDFASDDTLPQTPTPVADFGPAFTGRYGPAESAQGLANSNLSAHFPYAAQIWVGLWQRHTGRRLDGAIATDPVGLAHVLEATGPVRLPDGKRLTAANTVELTESTLYASHSNIERKRFLVQVAQSVAAALLNGHPDSGALLRSLRQNADDGRLRVWTREASTQSALEEAGLAGEVPQRTGPFAYLVVNNSAGNKMDYYLGRSLTYELGPCEGGTRSSVVRIKLTNAAPAAGLPALVTLRSDDPGHPHPPGSTQVWLSLYASSGARFTGATLDGRQLLLSSAEERGHPVLGAQVELLPGRSREVDVRLLEPASERSPVVPVQPLARPQHTKVFVRPCAK</sequence>
<reference evidence="3" key="1">
    <citation type="journal article" date="2014" name="Int. J. Syst. Evol. Microbiol.">
        <title>Complete genome sequence of Corynebacterium casei LMG S-19264T (=DSM 44701T), isolated from a smear-ripened cheese.</title>
        <authorList>
            <consortium name="US DOE Joint Genome Institute (JGI-PGF)"/>
            <person name="Walter F."/>
            <person name="Albersmeier A."/>
            <person name="Kalinowski J."/>
            <person name="Ruckert C."/>
        </authorList>
    </citation>
    <scope>NUCLEOTIDE SEQUENCE</scope>
    <source>
        <strain evidence="3">JCM 4386</strain>
    </source>
</reference>